<accession>A0A1M7DLS7</accession>
<dbReference type="EMBL" id="LT670844">
    <property type="protein sequence ID" value="SHL80357.1"/>
    <property type="molecule type" value="Genomic_DNA"/>
</dbReference>
<evidence type="ECO:0000313" key="2">
    <source>
        <dbReference type="EMBL" id="SHL80357.1"/>
    </source>
</evidence>
<dbReference type="AlphaFoldDB" id="A0A1M7DLS7"/>
<keyword evidence="1" id="KW-0812">Transmembrane</keyword>
<evidence type="ECO:0000256" key="1">
    <source>
        <dbReference type="SAM" id="Phobius"/>
    </source>
</evidence>
<feature type="transmembrane region" description="Helical" evidence="1">
    <location>
        <begin position="91"/>
        <end position="109"/>
    </location>
</feature>
<feature type="transmembrane region" description="Helical" evidence="1">
    <location>
        <begin position="21"/>
        <end position="41"/>
    </location>
</feature>
<keyword evidence="1" id="KW-1133">Transmembrane helix</keyword>
<proteinExistence type="predicted"/>
<dbReference type="Proteomes" id="UP000189935">
    <property type="component" value="Chromosome I"/>
</dbReference>
<evidence type="ECO:0000313" key="3">
    <source>
        <dbReference type="Proteomes" id="UP000189935"/>
    </source>
</evidence>
<name>A0A1M7DLS7_9BRAD</name>
<dbReference type="OrthoDB" id="8241777at2"/>
<gene>
    <name evidence="2" type="ORF">SAMN05444159_6859</name>
</gene>
<sequence length="110" mass="12151">MSTDLNLQGDLPKKSNPRIPFWTAGVAVRAVFLLIMTVIAARVASPQVESLRSVLETPSDLLRVGLGLTVCLWLIANIFILPKDIEAYRTWLYLGPAILPLSLLCAYVAW</sequence>
<dbReference type="RefSeq" id="WP_079543955.1">
    <property type="nucleotide sequence ID" value="NZ_LT670844.1"/>
</dbReference>
<feature type="transmembrane region" description="Helical" evidence="1">
    <location>
        <begin position="61"/>
        <end position="79"/>
    </location>
</feature>
<organism evidence="2 3">
    <name type="scientific">Bradyrhizobium lablabi</name>
    <dbReference type="NCBI Taxonomy" id="722472"/>
    <lineage>
        <taxon>Bacteria</taxon>
        <taxon>Pseudomonadati</taxon>
        <taxon>Pseudomonadota</taxon>
        <taxon>Alphaproteobacteria</taxon>
        <taxon>Hyphomicrobiales</taxon>
        <taxon>Nitrobacteraceae</taxon>
        <taxon>Bradyrhizobium</taxon>
    </lineage>
</organism>
<keyword evidence="1" id="KW-0472">Membrane</keyword>
<reference evidence="2 3" key="1">
    <citation type="submission" date="2016-11" db="EMBL/GenBank/DDBJ databases">
        <authorList>
            <person name="Jaros S."/>
            <person name="Januszkiewicz K."/>
            <person name="Wedrychowicz H."/>
        </authorList>
    </citation>
    <scope>NUCLEOTIDE SEQUENCE [LARGE SCALE GENOMIC DNA]</scope>
    <source>
        <strain evidence="2 3">GAS499</strain>
    </source>
</reference>
<protein>
    <submittedName>
        <fullName evidence="2">Uncharacterized protein</fullName>
    </submittedName>
</protein>